<evidence type="ECO:0000256" key="1">
    <source>
        <dbReference type="SAM" id="Coils"/>
    </source>
</evidence>
<comment type="caution">
    <text evidence="2">The sequence shown here is derived from an EMBL/GenBank/DDBJ whole genome shotgun (WGS) entry which is preliminary data.</text>
</comment>
<evidence type="ECO:0000313" key="3">
    <source>
        <dbReference type="Proteomes" id="UP000076962"/>
    </source>
</evidence>
<proteinExistence type="predicted"/>
<gene>
    <name evidence="2" type="ORF">THIOM_005138</name>
</gene>
<dbReference type="Proteomes" id="UP000076962">
    <property type="component" value="Unassembled WGS sequence"/>
</dbReference>
<sequence>MNHTIKNLSFCRKTINSIGKKRLENALKRRQDKEYFLLLQKALTTLYKLPIEVLQYSQTTQNYFQTLLSATNIEQLRNYIRVFENSLVFNNENYKAYQKKRQGLEKQIKRLRPETVDFYGINLPYLRNHLLQISTQEALEKFSSMYKDIFEANQTIINLILSLNTPIENISELSKPFAAFRHLTLKELLKMDLRNVFAKVSNQNFKSLSQYIGKEFGIVLCMERLNEKYGAMSLDGSGELDMWRQVHTGTSNYGCLEDCMLHEEPFFRICIESKYPPFIHEYNDKRPI</sequence>
<accession>A0A0A6P1W9</accession>
<dbReference type="EMBL" id="LUTY01002885">
    <property type="protein sequence ID" value="OAD19238.1"/>
    <property type="molecule type" value="Genomic_DNA"/>
</dbReference>
<organism evidence="2 3">
    <name type="scientific">Candidatus Thiomargarita nelsonii</name>
    <dbReference type="NCBI Taxonomy" id="1003181"/>
    <lineage>
        <taxon>Bacteria</taxon>
        <taxon>Pseudomonadati</taxon>
        <taxon>Pseudomonadota</taxon>
        <taxon>Gammaproteobacteria</taxon>
        <taxon>Thiotrichales</taxon>
        <taxon>Thiotrichaceae</taxon>
        <taxon>Thiomargarita</taxon>
    </lineage>
</organism>
<keyword evidence="1" id="KW-0175">Coiled coil</keyword>
<dbReference type="AlphaFoldDB" id="A0A0A6P1W9"/>
<name>A0A0A6P1W9_9GAMM</name>
<reference evidence="2 3" key="1">
    <citation type="submission" date="2016-05" db="EMBL/GenBank/DDBJ databases">
        <title>Single-cell genome of chain-forming Candidatus Thiomargarita nelsonii and comparison to other large sulfur-oxidizing bacteria.</title>
        <authorList>
            <person name="Winkel M."/>
            <person name="Salman V."/>
            <person name="Woyke T."/>
            <person name="Schulz-Vogt H."/>
            <person name="Richter M."/>
            <person name="Flood B."/>
            <person name="Bailey J."/>
            <person name="Amann R."/>
            <person name="Mussmann M."/>
        </authorList>
    </citation>
    <scope>NUCLEOTIDE SEQUENCE [LARGE SCALE GENOMIC DNA]</scope>
    <source>
        <strain evidence="2 3">THI036</strain>
    </source>
</reference>
<feature type="coiled-coil region" evidence="1">
    <location>
        <begin position="87"/>
        <end position="114"/>
    </location>
</feature>
<keyword evidence="3" id="KW-1185">Reference proteome</keyword>
<protein>
    <submittedName>
        <fullName evidence="2">Uncharacterized protein</fullName>
    </submittedName>
</protein>
<evidence type="ECO:0000313" key="2">
    <source>
        <dbReference type="EMBL" id="OAD19238.1"/>
    </source>
</evidence>